<evidence type="ECO:0000256" key="1">
    <source>
        <dbReference type="SAM" id="MobiDB-lite"/>
    </source>
</evidence>
<evidence type="ECO:0000313" key="3">
    <source>
        <dbReference type="Proteomes" id="UP000224634"/>
    </source>
</evidence>
<proteinExistence type="predicted"/>
<feature type="region of interest" description="Disordered" evidence="1">
    <location>
        <begin position="113"/>
        <end position="160"/>
    </location>
</feature>
<dbReference type="OrthoDB" id="5374548at2759"/>
<accession>A0A2B7WU93</accession>
<comment type="caution">
    <text evidence="2">The sequence shown here is derived from an EMBL/GenBank/DDBJ whole genome shotgun (WGS) entry which is preliminary data.</text>
</comment>
<sequence>MRKKRSTPIPLSRTAASPSRQAQIRKIFRNAQQSLHRGLAESPRAASSRIPRWKGSPNSTSSGTNTVGRRQTFPIPKQTGDGPKSPINNPAPAPLFLPSVQPIAMRHDTGSVDVPTTPNEGLARQAHIKGKYLSTSSSPKKRKSPLLSHHSAVSDGRTPPEQIQLARTIYENSVSYVSAWLDGLAKEEFQQVHNQRPSDGREEHSGGHVELTCMPQPSTCIGSDKGTTPQGCNSGQKSTTKSSTSDDTLADASMIPIPETPVLVRKPPPRSNHLNRDSGQKISPSIAQKRTVAPPRSKQSANLVPIHSQSSRHRRETPNLDRGGQHGGLSSRRALSELQNGIEIQGLSPHVTPFRKGKGPKRERCPSYYDEDILGPQGQEIDP</sequence>
<feature type="compositionally biased region" description="Low complexity" evidence="1">
    <location>
        <begin position="55"/>
        <end position="66"/>
    </location>
</feature>
<name>A0A2B7WU93_POLH7</name>
<dbReference type="EMBL" id="PDNA01000258">
    <property type="protein sequence ID" value="PGH00169.1"/>
    <property type="molecule type" value="Genomic_DNA"/>
</dbReference>
<feature type="compositionally biased region" description="Polar residues" evidence="1">
    <location>
        <begin position="215"/>
        <end position="236"/>
    </location>
</feature>
<organism evidence="2 3">
    <name type="scientific">Polytolypa hystricis (strain UAMH7299)</name>
    <dbReference type="NCBI Taxonomy" id="1447883"/>
    <lineage>
        <taxon>Eukaryota</taxon>
        <taxon>Fungi</taxon>
        <taxon>Dikarya</taxon>
        <taxon>Ascomycota</taxon>
        <taxon>Pezizomycotina</taxon>
        <taxon>Eurotiomycetes</taxon>
        <taxon>Eurotiomycetidae</taxon>
        <taxon>Onygenales</taxon>
        <taxon>Onygenales incertae sedis</taxon>
        <taxon>Polytolypa</taxon>
    </lineage>
</organism>
<dbReference type="Proteomes" id="UP000224634">
    <property type="component" value="Unassembled WGS sequence"/>
</dbReference>
<feature type="compositionally biased region" description="Low complexity" evidence="1">
    <location>
        <begin position="237"/>
        <end position="247"/>
    </location>
</feature>
<feature type="compositionally biased region" description="Basic and acidic residues" evidence="1">
    <location>
        <begin position="191"/>
        <end position="207"/>
    </location>
</feature>
<protein>
    <submittedName>
        <fullName evidence="2">Uncharacterized protein</fullName>
    </submittedName>
</protein>
<keyword evidence="3" id="KW-1185">Reference proteome</keyword>
<feature type="region of interest" description="Disordered" evidence="1">
    <location>
        <begin position="191"/>
        <end position="383"/>
    </location>
</feature>
<dbReference type="AlphaFoldDB" id="A0A2B7WU93"/>
<gene>
    <name evidence="2" type="ORF">AJ80_09222</name>
</gene>
<reference evidence="2 3" key="1">
    <citation type="submission" date="2017-10" db="EMBL/GenBank/DDBJ databases">
        <title>Comparative genomics in systemic dimorphic fungi from Ajellomycetaceae.</title>
        <authorList>
            <person name="Munoz J.F."/>
            <person name="Mcewen J.G."/>
            <person name="Clay O.K."/>
            <person name="Cuomo C.A."/>
        </authorList>
    </citation>
    <scope>NUCLEOTIDE SEQUENCE [LARGE SCALE GENOMIC DNA]</scope>
    <source>
        <strain evidence="2 3">UAMH7299</strain>
    </source>
</reference>
<feature type="region of interest" description="Disordered" evidence="1">
    <location>
        <begin position="1"/>
        <end position="86"/>
    </location>
</feature>
<evidence type="ECO:0000313" key="2">
    <source>
        <dbReference type="EMBL" id="PGH00169.1"/>
    </source>
</evidence>